<dbReference type="InterPro" id="IPR007139">
    <property type="entry name" value="DUF349"/>
</dbReference>
<dbReference type="AlphaFoldDB" id="I7Z851"/>
<evidence type="ECO:0000313" key="3">
    <source>
        <dbReference type="EMBL" id="EIT67827.1"/>
    </source>
</evidence>
<keyword evidence="4" id="KW-1185">Reference proteome</keyword>
<evidence type="ECO:0000256" key="1">
    <source>
        <dbReference type="SAM" id="Coils"/>
    </source>
</evidence>
<feature type="coiled-coil region" evidence="1">
    <location>
        <begin position="25"/>
        <end position="52"/>
    </location>
</feature>
<organism evidence="3 4">
    <name type="scientific">Hydrocarboniphaga effusa AP103</name>
    <dbReference type="NCBI Taxonomy" id="1172194"/>
    <lineage>
        <taxon>Bacteria</taxon>
        <taxon>Pseudomonadati</taxon>
        <taxon>Pseudomonadota</taxon>
        <taxon>Gammaproteobacteria</taxon>
        <taxon>Nevskiales</taxon>
        <taxon>Nevskiaceae</taxon>
        <taxon>Hydrocarboniphaga</taxon>
    </lineage>
</organism>
<accession>I7Z851</accession>
<feature type="region of interest" description="Disordered" evidence="2">
    <location>
        <begin position="116"/>
        <end position="166"/>
    </location>
</feature>
<dbReference type="Proteomes" id="UP000003704">
    <property type="component" value="Unassembled WGS sequence"/>
</dbReference>
<reference evidence="3 4" key="1">
    <citation type="journal article" date="2012" name="J. Bacteriol.">
        <title>Genome Sequence of n-Alkane-Degrading Hydrocarboniphaga effusa Strain AP103T (ATCC BAA-332T).</title>
        <authorList>
            <person name="Chang H.K."/>
            <person name="Zylstra G.J."/>
            <person name="Chae J.C."/>
        </authorList>
    </citation>
    <scope>NUCLEOTIDE SEQUENCE [LARGE SCALE GENOMIC DNA]</scope>
    <source>
        <strain evidence="3 4">AP103</strain>
    </source>
</reference>
<proteinExistence type="predicted"/>
<dbReference type="Pfam" id="PF03993">
    <property type="entry name" value="DUF349"/>
    <property type="match status" value="3"/>
</dbReference>
<protein>
    <recommendedName>
        <fullName evidence="5">DUF349 domain-containing protein</fullName>
    </recommendedName>
</protein>
<feature type="compositionally biased region" description="Polar residues" evidence="2">
    <location>
        <begin position="150"/>
        <end position="166"/>
    </location>
</feature>
<evidence type="ECO:0008006" key="5">
    <source>
        <dbReference type="Google" id="ProtNLM"/>
    </source>
</evidence>
<dbReference type="STRING" id="1172194.WQQ_42620"/>
<gene>
    <name evidence="3" type="ORF">WQQ_42620</name>
</gene>
<comment type="caution">
    <text evidence="3">The sequence shown here is derived from an EMBL/GenBank/DDBJ whole genome shotgun (WGS) entry which is preliminary data.</text>
</comment>
<sequence length="690" mass="77420">MLRQLIRDLRGGNDKGVYKVLTTRRDAQLEQARKLEQSRADIEAASKALERHSQGAYDAAYGSELDYLERRWQAVAAQADAEQRDQARQWIERSRQTIAEHERQLAAETARQQAAALAAAEAQRQREQEAQAEAAAAAEQDRAHEEQQRTQAAEQPSGQQAEQQAARQIGELIKKAHAALSDGSSLRAAGVRKSIEDKLAKAPPLPASLASQLQQLDRQIAELQDWKRFSVAPKRAELIEEMESLVGAELEPLALADQIKSLQEQWRSLSKGTGENLEADWQRFHEAAQKAYQPCSEYFAAQALVRQENLQRRDAVLAQLTAFEAGHDWERPDWRAVIKTLRETKQEWHQHSAVDRKAGKQQHEAFTAVSKRLQARLDAEYARNVKQKESLIERAQALLASDDSRRAIEAIKDLQQQWKTVGPVPREADQRLWEAFRQHCDGVFQKRQQESASYTAGLENNKAQAIALCEQLEQIAALEGPELQERAAGLGELRTAFEGLGELPRAETRELQRRFEKGLERCDAALARQRGREAEGSWTHLFEAANHVRAYRLAVVQKLDAERIDALKEAAESYIGSVKRWPKGGLQALKQALASEGSSDLAANETALKMLCIRAEILSDVPTPAEDQSLRREYQLQRLVQNMGQGGAADETSLDSLAMEWVTAGPVDEAVYQPLVQRFRGCRERSSRGA</sequence>
<evidence type="ECO:0000313" key="4">
    <source>
        <dbReference type="Proteomes" id="UP000003704"/>
    </source>
</evidence>
<feature type="compositionally biased region" description="Basic and acidic residues" evidence="2">
    <location>
        <begin position="139"/>
        <end position="148"/>
    </location>
</feature>
<keyword evidence="1" id="KW-0175">Coiled coil</keyword>
<dbReference type="EMBL" id="AKGD01000004">
    <property type="protein sequence ID" value="EIT67827.1"/>
    <property type="molecule type" value="Genomic_DNA"/>
</dbReference>
<evidence type="ECO:0000256" key="2">
    <source>
        <dbReference type="SAM" id="MobiDB-lite"/>
    </source>
</evidence>
<name>I7Z851_9GAMM</name>